<comment type="caution">
    <text evidence="1">The sequence shown here is derived from an EMBL/GenBank/DDBJ whole genome shotgun (WGS) entry which is preliminary data.</text>
</comment>
<name>A0ACB7SBW2_HYAAI</name>
<reference evidence="1" key="1">
    <citation type="submission" date="2020-05" db="EMBL/GenBank/DDBJ databases">
        <title>Large-scale comparative analyses of tick genomes elucidate their genetic diversity and vector capacities.</title>
        <authorList>
            <person name="Jia N."/>
            <person name="Wang J."/>
            <person name="Shi W."/>
            <person name="Du L."/>
            <person name="Sun Y."/>
            <person name="Zhan W."/>
            <person name="Jiang J."/>
            <person name="Wang Q."/>
            <person name="Zhang B."/>
            <person name="Ji P."/>
            <person name="Sakyi L.B."/>
            <person name="Cui X."/>
            <person name="Yuan T."/>
            <person name="Jiang B."/>
            <person name="Yang W."/>
            <person name="Lam T.T.-Y."/>
            <person name="Chang Q."/>
            <person name="Ding S."/>
            <person name="Wang X."/>
            <person name="Zhu J."/>
            <person name="Ruan X."/>
            <person name="Zhao L."/>
            <person name="Wei J."/>
            <person name="Que T."/>
            <person name="Du C."/>
            <person name="Cheng J."/>
            <person name="Dai P."/>
            <person name="Han X."/>
            <person name="Huang E."/>
            <person name="Gao Y."/>
            <person name="Liu J."/>
            <person name="Shao H."/>
            <person name="Ye R."/>
            <person name="Li L."/>
            <person name="Wei W."/>
            <person name="Wang X."/>
            <person name="Wang C."/>
            <person name="Yang T."/>
            <person name="Huo Q."/>
            <person name="Li W."/>
            <person name="Guo W."/>
            <person name="Chen H."/>
            <person name="Zhou L."/>
            <person name="Ni X."/>
            <person name="Tian J."/>
            <person name="Zhou Y."/>
            <person name="Sheng Y."/>
            <person name="Liu T."/>
            <person name="Pan Y."/>
            <person name="Xia L."/>
            <person name="Li J."/>
            <person name="Zhao F."/>
            <person name="Cao W."/>
        </authorList>
    </citation>
    <scope>NUCLEOTIDE SEQUENCE</scope>
    <source>
        <strain evidence="1">Hyas-2018</strain>
    </source>
</reference>
<evidence type="ECO:0000313" key="1">
    <source>
        <dbReference type="EMBL" id="KAH6931556.1"/>
    </source>
</evidence>
<accession>A0ACB7SBW2</accession>
<dbReference type="EMBL" id="CM023485">
    <property type="protein sequence ID" value="KAH6931556.1"/>
    <property type="molecule type" value="Genomic_DNA"/>
</dbReference>
<proteinExistence type="predicted"/>
<organism evidence="1 2">
    <name type="scientific">Hyalomma asiaticum</name>
    <name type="common">Tick</name>
    <dbReference type="NCBI Taxonomy" id="266040"/>
    <lineage>
        <taxon>Eukaryota</taxon>
        <taxon>Metazoa</taxon>
        <taxon>Ecdysozoa</taxon>
        <taxon>Arthropoda</taxon>
        <taxon>Chelicerata</taxon>
        <taxon>Arachnida</taxon>
        <taxon>Acari</taxon>
        <taxon>Parasitiformes</taxon>
        <taxon>Ixodida</taxon>
        <taxon>Ixodoidea</taxon>
        <taxon>Ixodidae</taxon>
        <taxon>Hyalomminae</taxon>
        <taxon>Hyalomma</taxon>
    </lineage>
</organism>
<gene>
    <name evidence="1" type="ORF">HPB50_025253</name>
</gene>
<dbReference type="Proteomes" id="UP000821845">
    <property type="component" value="Chromosome 5"/>
</dbReference>
<evidence type="ECO:0000313" key="2">
    <source>
        <dbReference type="Proteomes" id="UP000821845"/>
    </source>
</evidence>
<protein>
    <submittedName>
        <fullName evidence="1">Uncharacterized protein</fullName>
    </submittedName>
</protein>
<keyword evidence="2" id="KW-1185">Reference proteome</keyword>
<sequence length="619" mass="69049">MADSDRNAMDSDSVNESDRTRELTLEIEALKLKLELEKMRSSRASSEEPEVRNRHTGIAWYAKELKAALAPMPTNEPMIPAWFKNVDALFAALNIPEEVQGTVILPFLSDKMRTFVANQSEAGVMPYPDLKSRVLKELRMTPSEYRRMFLEVKREAHESWSQVTARLETMFTYYLRSREVQSFESLQELLIADRMKQLMPNDLRSLVTQQEVKGWLKPKDIAELAANLEESLDGSRQSNYRGTALRNQHYRPQARHFTGANFSPNSGVCFGCGQRGHFQRDCEFSRDTAAKAEVACVGTQRARAFERPATLSRHTDVINNSLMRDPRIEIFVGDKPCFARIDSGADITVVRANEVTAEILGQSSGTIKLTGAFGQGVTARLMYVPLGLPHSSGSATQRVALRCAVTDQLTTSASVLLTPKDYECLRRCREELMSDLNECEKGIRCVAQDIVPERCLSLREQEQVSRCSNPSANAVQRTLEEPPRSEHEGPNTEGEANTSLEDEREGEQDAQALEPLATSSMSGLEQGQLESQNSVGEDIIEDSERLGLVTEISSAEEQRRDESLADAWLQAKEGSHGMVNDGQLLYHREQIDGNIEMAPQAVKSCGQVSAAAQAKVLKR</sequence>